<keyword evidence="2 8" id="KW-0489">Methyltransferase</keyword>
<comment type="similarity">
    <text evidence="1">Belongs to the N(4)/N(6)-methyltransferase family. N(4) subfamily.</text>
</comment>
<dbReference type="Proteomes" id="UP000035301">
    <property type="component" value="Unassembled WGS sequence"/>
</dbReference>
<evidence type="ECO:0000313" key="11">
    <source>
        <dbReference type="Proteomes" id="UP000035301"/>
    </source>
</evidence>
<feature type="domain" description="DNA methylase N-4/N-6" evidence="9">
    <location>
        <begin position="15"/>
        <end position="253"/>
    </location>
</feature>
<dbReference type="STRING" id="1550566.SZ63_08815"/>
<gene>
    <name evidence="10" type="ORF">SZ63_08815</name>
</gene>
<dbReference type="GO" id="GO:0009307">
    <property type="term" value="P:DNA restriction-modification system"/>
    <property type="evidence" value="ECO:0007669"/>
    <property type="project" value="UniProtKB-KW"/>
</dbReference>
<evidence type="ECO:0000256" key="1">
    <source>
        <dbReference type="ARBA" id="ARBA00010203"/>
    </source>
</evidence>
<evidence type="ECO:0000256" key="3">
    <source>
        <dbReference type="ARBA" id="ARBA00022679"/>
    </source>
</evidence>
<name>A0A0H1QY74_9EURY</name>
<reference evidence="10 11" key="1">
    <citation type="journal article" date="2015" name="Int. J. Syst. Evol. Microbiol.">
        <title>Methanoculleus sediminis sp. nov., a methanogen from sediments near a submarine mud volcano.</title>
        <authorList>
            <person name="Chen S.C."/>
            <person name="Chen M.F."/>
            <person name="Lai M.C."/>
            <person name="Weng C.Y."/>
            <person name="Wu S.Y."/>
            <person name="Lin S."/>
            <person name="Yang T.F."/>
            <person name="Chen P.C."/>
        </authorList>
    </citation>
    <scope>NUCLEOTIDE SEQUENCE [LARGE SCALE GENOMIC DNA]</scope>
    <source>
        <strain evidence="10 11">S3Fa</strain>
    </source>
</reference>
<evidence type="ECO:0000256" key="4">
    <source>
        <dbReference type="ARBA" id="ARBA00022691"/>
    </source>
</evidence>
<evidence type="ECO:0000256" key="2">
    <source>
        <dbReference type="ARBA" id="ARBA00022603"/>
    </source>
</evidence>
<dbReference type="SUPFAM" id="SSF53335">
    <property type="entry name" value="S-adenosyl-L-methionine-dependent methyltransferases"/>
    <property type="match status" value="1"/>
</dbReference>
<keyword evidence="5 8" id="KW-0680">Restriction system</keyword>
<dbReference type="GO" id="GO:0003677">
    <property type="term" value="F:DNA binding"/>
    <property type="evidence" value="ECO:0007669"/>
    <property type="project" value="UniProtKB-KW"/>
</dbReference>
<dbReference type="InterPro" id="IPR029063">
    <property type="entry name" value="SAM-dependent_MTases_sf"/>
</dbReference>
<dbReference type="InterPro" id="IPR001091">
    <property type="entry name" value="RM_Methyltransferase"/>
</dbReference>
<dbReference type="REBASE" id="148949">
    <property type="entry name" value="M.MseS3FaORF8815P"/>
</dbReference>
<comment type="caution">
    <text evidence="10">The sequence shown here is derived from an EMBL/GenBank/DDBJ whole genome shotgun (WGS) entry which is preliminary data.</text>
</comment>
<keyword evidence="6" id="KW-0238">DNA-binding</keyword>
<protein>
    <recommendedName>
        <fullName evidence="8">Type II methyltransferase</fullName>
        <ecNumber evidence="8">2.1.1.113</ecNumber>
    </recommendedName>
    <alternativeName>
        <fullName evidence="8">N-4 cytosine-specific methyltransferase</fullName>
    </alternativeName>
</protein>
<organism evidence="10 11">
    <name type="scientific">Methanoculleus sediminis</name>
    <dbReference type="NCBI Taxonomy" id="1550566"/>
    <lineage>
        <taxon>Archaea</taxon>
        <taxon>Methanobacteriati</taxon>
        <taxon>Methanobacteriota</taxon>
        <taxon>Stenosarchaea group</taxon>
        <taxon>Methanomicrobia</taxon>
        <taxon>Methanomicrobiales</taxon>
        <taxon>Methanomicrobiaceae</taxon>
        <taxon>Methanoculleus</taxon>
    </lineage>
</organism>
<evidence type="ECO:0000313" key="10">
    <source>
        <dbReference type="EMBL" id="KLK87855.1"/>
    </source>
</evidence>
<dbReference type="GO" id="GO:0032259">
    <property type="term" value="P:methylation"/>
    <property type="evidence" value="ECO:0007669"/>
    <property type="project" value="UniProtKB-KW"/>
</dbReference>
<dbReference type="EMBL" id="JXOJ01000004">
    <property type="protein sequence ID" value="KLK87855.1"/>
    <property type="molecule type" value="Genomic_DNA"/>
</dbReference>
<dbReference type="PATRIC" id="fig|1550566.3.peg.1917"/>
<dbReference type="EC" id="2.1.1.113" evidence="8"/>
<dbReference type="PRINTS" id="PR00508">
    <property type="entry name" value="S21N4MTFRASE"/>
</dbReference>
<keyword evidence="3" id="KW-0808">Transferase</keyword>
<sequence>MDCIEGMRRLPAGSVDVIVTSPPYNIGKDYNSYDDRKPREDYLGWLAEFAAGAARVLADDGSFFLNIGGKPRDPWIPFDAVQRFRPHFELQNVIHWVKSIAIEKEDVGGYEKITGDIAVGHYQPVNSARYLSQCHEHIFHFTKKGDVAIDRLAVGVPYQDKSNIGRWKAAERDLRDRGNTWFIPYRTIRSSRPHPTSFPEKLPEMCIRLHGCRPGMLVLDPFMGIGSTALAAIALGADYIGFEIDPEYREIAESRIVEARSEKERN</sequence>
<keyword evidence="4 8" id="KW-0949">S-adenosyl-L-methionine</keyword>
<dbReference type="PANTHER" id="PTHR13370">
    <property type="entry name" value="RNA METHYLASE-RELATED"/>
    <property type="match status" value="1"/>
</dbReference>
<dbReference type="GO" id="GO:0015667">
    <property type="term" value="F:site-specific DNA-methyltransferase (cytosine-N4-specific) activity"/>
    <property type="evidence" value="ECO:0007669"/>
    <property type="project" value="UniProtKB-EC"/>
</dbReference>
<dbReference type="InterPro" id="IPR002941">
    <property type="entry name" value="DNA_methylase_N4/N6"/>
</dbReference>
<evidence type="ECO:0000256" key="6">
    <source>
        <dbReference type="ARBA" id="ARBA00023125"/>
    </source>
</evidence>
<dbReference type="PANTHER" id="PTHR13370:SF3">
    <property type="entry name" value="TRNA (GUANINE(10)-N2)-METHYLTRANSFERASE HOMOLOG"/>
    <property type="match status" value="1"/>
</dbReference>
<keyword evidence="11" id="KW-1185">Reference proteome</keyword>
<dbReference type="GO" id="GO:0005737">
    <property type="term" value="C:cytoplasm"/>
    <property type="evidence" value="ECO:0007669"/>
    <property type="project" value="TreeGrafter"/>
</dbReference>
<proteinExistence type="inferred from homology"/>
<evidence type="ECO:0000256" key="5">
    <source>
        <dbReference type="ARBA" id="ARBA00022747"/>
    </source>
</evidence>
<dbReference type="InterPro" id="IPR017985">
    <property type="entry name" value="MeTrfase_CN4_CS"/>
</dbReference>
<evidence type="ECO:0000259" key="9">
    <source>
        <dbReference type="Pfam" id="PF01555"/>
    </source>
</evidence>
<accession>A0A0H1QY74</accession>
<dbReference type="GO" id="GO:0008170">
    <property type="term" value="F:N-methyltransferase activity"/>
    <property type="evidence" value="ECO:0007669"/>
    <property type="project" value="InterPro"/>
</dbReference>
<evidence type="ECO:0000256" key="7">
    <source>
        <dbReference type="ARBA" id="ARBA00049120"/>
    </source>
</evidence>
<evidence type="ECO:0000256" key="8">
    <source>
        <dbReference type="RuleBase" id="RU362026"/>
    </source>
</evidence>
<dbReference type="AlphaFoldDB" id="A0A0H1QY74"/>
<dbReference type="PROSITE" id="PS00093">
    <property type="entry name" value="N4_MTASE"/>
    <property type="match status" value="1"/>
</dbReference>
<dbReference type="Gene3D" id="3.40.50.150">
    <property type="entry name" value="Vaccinia Virus protein VP39"/>
    <property type="match status" value="1"/>
</dbReference>
<dbReference type="Pfam" id="PF01555">
    <property type="entry name" value="N6_N4_Mtase"/>
    <property type="match status" value="1"/>
</dbReference>
<comment type="catalytic activity">
    <reaction evidence="7 8">
        <text>a 2'-deoxycytidine in DNA + S-adenosyl-L-methionine = an N(4)-methyl-2'-deoxycytidine in DNA + S-adenosyl-L-homocysteine + H(+)</text>
        <dbReference type="Rhea" id="RHEA:16857"/>
        <dbReference type="Rhea" id="RHEA-COMP:11369"/>
        <dbReference type="Rhea" id="RHEA-COMP:13674"/>
        <dbReference type="ChEBI" id="CHEBI:15378"/>
        <dbReference type="ChEBI" id="CHEBI:57856"/>
        <dbReference type="ChEBI" id="CHEBI:59789"/>
        <dbReference type="ChEBI" id="CHEBI:85452"/>
        <dbReference type="ChEBI" id="CHEBI:137933"/>
        <dbReference type="EC" id="2.1.1.113"/>
    </reaction>
</comment>